<dbReference type="EnsemblPlants" id="ONIVA11G00570.1">
    <property type="protein sequence ID" value="ONIVA11G00570.1"/>
    <property type="gene ID" value="ONIVA11G00570"/>
</dbReference>
<evidence type="ECO:0000313" key="2">
    <source>
        <dbReference type="EnsemblPlants" id="ONIVA11G00570.1"/>
    </source>
</evidence>
<name>A0A0E0IX68_ORYNI</name>
<reference evidence="2" key="2">
    <citation type="submission" date="2018-04" db="EMBL/GenBank/DDBJ databases">
        <title>OnivRS2 (Oryza nivara Reference Sequence Version 2).</title>
        <authorList>
            <person name="Zhang J."/>
            <person name="Kudrna D."/>
            <person name="Lee S."/>
            <person name="Talag J."/>
            <person name="Rajasekar S."/>
            <person name="Welchert J."/>
            <person name="Hsing Y.-I."/>
            <person name="Wing R.A."/>
        </authorList>
    </citation>
    <scope>NUCLEOTIDE SEQUENCE [LARGE SCALE GENOMIC DNA]</scope>
    <source>
        <strain evidence="2">SL10</strain>
    </source>
</reference>
<protein>
    <submittedName>
        <fullName evidence="2">Uncharacterized protein</fullName>
    </submittedName>
</protein>
<evidence type="ECO:0000256" key="1">
    <source>
        <dbReference type="SAM" id="MobiDB-lite"/>
    </source>
</evidence>
<dbReference type="Gramene" id="ONIVA11G00570.1">
    <property type="protein sequence ID" value="ONIVA11G00570.1"/>
    <property type="gene ID" value="ONIVA11G00570"/>
</dbReference>
<sequence>MAHQRGEGHVAAERAGVVVGEPPVDAFLVELVPARHQRAAPLPLLQLPQAYAALRRFIPPPAMVRVVRQPDLRIGRRRTGMSTLAIDTAEEDDAHGVQGAAGEGSCEQGEPERLPDGQLFQEQHRATIS</sequence>
<feature type="region of interest" description="Disordered" evidence="1">
    <location>
        <begin position="86"/>
        <end position="129"/>
    </location>
</feature>
<dbReference type="Proteomes" id="UP000006591">
    <property type="component" value="Chromosome 11"/>
</dbReference>
<dbReference type="AlphaFoldDB" id="A0A0E0IX68"/>
<reference evidence="2" key="1">
    <citation type="submission" date="2015-04" db="UniProtKB">
        <authorList>
            <consortium name="EnsemblPlants"/>
        </authorList>
    </citation>
    <scope>IDENTIFICATION</scope>
    <source>
        <strain evidence="2">SL10</strain>
    </source>
</reference>
<organism evidence="2">
    <name type="scientific">Oryza nivara</name>
    <name type="common">Indian wild rice</name>
    <name type="synonym">Oryza sativa f. spontanea</name>
    <dbReference type="NCBI Taxonomy" id="4536"/>
    <lineage>
        <taxon>Eukaryota</taxon>
        <taxon>Viridiplantae</taxon>
        <taxon>Streptophyta</taxon>
        <taxon>Embryophyta</taxon>
        <taxon>Tracheophyta</taxon>
        <taxon>Spermatophyta</taxon>
        <taxon>Magnoliopsida</taxon>
        <taxon>Liliopsida</taxon>
        <taxon>Poales</taxon>
        <taxon>Poaceae</taxon>
        <taxon>BOP clade</taxon>
        <taxon>Oryzoideae</taxon>
        <taxon>Oryzeae</taxon>
        <taxon>Oryzinae</taxon>
        <taxon>Oryza</taxon>
    </lineage>
</organism>
<proteinExistence type="predicted"/>
<evidence type="ECO:0000313" key="3">
    <source>
        <dbReference type="Proteomes" id="UP000006591"/>
    </source>
</evidence>
<keyword evidence="3" id="KW-1185">Reference proteome</keyword>
<dbReference type="HOGENOM" id="CLU_1952263_0_0_1"/>
<accession>A0A0E0IX68</accession>